<organism evidence="1 2">
    <name type="scientific">Alternaria gaisen</name>
    <dbReference type="NCBI Taxonomy" id="167740"/>
    <lineage>
        <taxon>Eukaryota</taxon>
        <taxon>Fungi</taxon>
        <taxon>Dikarya</taxon>
        <taxon>Ascomycota</taxon>
        <taxon>Pezizomycotina</taxon>
        <taxon>Dothideomycetes</taxon>
        <taxon>Pleosporomycetidae</taxon>
        <taxon>Pleosporales</taxon>
        <taxon>Pleosporineae</taxon>
        <taxon>Pleosporaceae</taxon>
        <taxon>Alternaria</taxon>
        <taxon>Alternaria sect. Alternaria</taxon>
    </lineage>
</organism>
<dbReference type="EMBL" id="PDWZ02000009">
    <property type="protein sequence ID" value="KAB2102545.1"/>
    <property type="molecule type" value="Genomic_DNA"/>
</dbReference>
<evidence type="ECO:0000313" key="2">
    <source>
        <dbReference type="Proteomes" id="UP000293547"/>
    </source>
</evidence>
<evidence type="ECO:0000313" key="1">
    <source>
        <dbReference type="EMBL" id="KAB2102545.1"/>
    </source>
</evidence>
<comment type="caution">
    <text evidence="1">The sequence shown here is derived from an EMBL/GenBank/DDBJ whole genome shotgun (WGS) entry which is preliminary data.</text>
</comment>
<proteinExistence type="predicted"/>
<reference evidence="1 2" key="1">
    <citation type="journal article" date="2019" name="bioRxiv">
        <title>Genomics, evolutionary history and diagnostics of the Alternaria alternata species group including apple and Asian pear pathotypes.</title>
        <authorList>
            <person name="Armitage A.D."/>
            <person name="Cockerton H.M."/>
            <person name="Sreenivasaprasad S."/>
            <person name="Woodhall J.W."/>
            <person name="Lane C.R."/>
            <person name="Harrison R.J."/>
            <person name="Clarkson J.P."/>
        </authorList>
    </citation>
    <scope>NUCLEOTIDE SEQUENCE [LARGE SCALE GENOMIC DNA]</scope>
    <source>
        <strain evidence="1 2">FERA 650</strain>
    </source>
</reference>
<gene>
    <name evidence="1" type="ORF">AG0111_0g8775</name>
</gene>
<keyword evidence="2" id="KW-1185">Reference proteome</keyword>
<dbReference type="Proteomes" id="UP000293547">
    <property type="component" value="Unassembled WGS sequence"/>
</dbReference>
<accession>A0ACB6FDS4</accession>
<name>A0ACB6FDS4_9PLEO</name>
<protein>
    <submittedName>
        <fullName evidence="1">Uncharacterized protein</fullName>
    </submittedName>
</protein>
<sequence length="129" mass="13943">MPSSSTITINQINYGIDLDQHLDHDSGSTQLVNTHSDTSELVNTDSTLPTHHLPSHHTYPANGSNSNNHYHTPATVARVGTFPPRSNNQTLYAYIVTNFPVITIVIAVITLVATVAGIIVAIVLAIIYK</sequence>